<gene>
    <name evidence="1" type="ORF">FUG_LOCUS35219</name>
</gene>
<reference evidence="1" key="1">
    <citation type="submission" date="2019-04" db="EMBL/GenBank/DDBJ databases">
        <authorList>
            <person name="Melise S."/>
            <person name="Noan J."/>
            <person name="Okalmin O."/>
        </authorList>
    </citation>
    <scope>NUCLEOTIDE SEQUENCE</scope>
    <source>
        <strain evidence="1">FN9</strain>
    </source>
</reference>
<proteinExistence type="predicted"/>
<dbReference type="AlphaFoldDB" id="A0A4E9DNG7"/>
<evidence type="ECO:0000313" key="1">
    <source>
        <dbReference type="EMBL" id="VIO52766.1"/>
    </source>
</evidence>
<sequence>MARGTGICSVPDNVLTNGAMFGLLSRHVIHNQLETLFCPFYMTRVRTWALRGGLYVAVSSNLDNGAGEFTLHHQRICYNSVNVLQIVYN</sequence>
<protein>
    <submittedName>
        <fullName evidence="1">Uncharacterized protein</fullName>
    </submittedName>
</protein>
<accession>A0A4E9DNG7</accession>
<organism evidence="1">
    <name type="scientific">Gibberella zeae</name>
    <name type="common">Wheat head blight fungus</name>
    <name type="synonym">Fusarium graminearum</name>
    <dbReference type="NCBI Taxonomy" id="5518"/>
    <lineage>
        <taxon>Eukaryota</taxon>
        <taxon>Fungi</taxon>
        <taxon>Dikarya</taxon>
        <taxon>Ascomycota</taxon>
        <taxon>Pezizomycotina</taxon>
        <taxon>Sordariomycetes</taxon>
        <taxon>Hypocreomycetidae</taxon>
        <taxon>Hypocreales</taxon>
        <taxon>Nectriaceae</taxon>
        <taxon>Fusarium</taxon>
    </lineage>
</organism>
<dbReference type="EMBL" id="CAAKMV010000033">
    <property type="protein sequence ID" value="VIO52766.1"/>
    <property type="molecule type" value="Genomic_DNA"/>
</dbReference>
<name>A0A4E9DNG7_GIBZA</name>